<evidence type="ECO:0000313" key="1">
    <source>
        <dbReference type="EMBL" id="AAU45684.1"/>
    </source>
</evidence>
<protein>
    <submittedName>
        <fullName evidence="1">Uncharacterized protein</fullName>
    </submittedName>
</protein>
<dbReference type="KEGG" id="bma:BMAA1961"/>
<dbReference type="PATRIC" id="fig|243160.12.peg.5580"/>
<dbReference type="AlphaFoldDB" id="A0A0H2W982"/>
<dbReference type="EMBL" id="CP000011">
    <property type="protein sequence ID" value="AAU45684.1"/>
    <property type="molecule type" value="Genomic_DNA"/>
</dbReference>
<name>A0A0H2W982_BURMA</name>
<dbReference type="HOGENOM" id="CLU_3005297_0_0_4"/>
<organism evidence="1 2">
    <name type="scientific">Burkholderia mallei (strain ATCC 23344)</name>
    <dbReference type="NCBI Taxonomy" id="243160"/>
    <lineage>
        <taxon>Bacteria</taxon>
        <taxon>Pseudomonadati</taxon>
        <taxon>Pseudomonadota</taxon>
        <taxon>Betaproteobacteria</taxon>
        <taxon>Burkholderiales</taxon>
        <taxon>Burkholderiaceae</taxon>
        <taxon>Burkholderia</taxon>
        <taxon>pseudomallei group</taxon>
    </lineage>
</organism>
<reference evidence="1 2" key="1">
    <citation type="journal article" date="2004" name="Proc. Natl. Acad. Sci. U.S.A.">
        <title>Structural flexibility in the Burkholderia mallei genome.</title>
        <authorList>
            <person name="Nierman W.C."/>
            <person name="DeShazer D."/>
            <person name="Kim H.S."/>
            <person name="Tettelin H."/>
            <person name="Nelson K.E."/>
            <person name="Feldblyum T."/>
            <person name="Ulrich R.L."/>
            <person name="Ronning C.M."/>
            <person name="Brinkac L.M."/>
            <person name="Daugherty S.C."/>
            <person name="Davidsen T.D."/>
            <person name="Deboy R.T."/>
            <person name="Dimitrov G."/>
            <person name="Dodson R.J."/>
            <person name="Durkin A.S."/>
            <person name="Gwinn M.L."/>
            <person name="Haft D.H."/>
            <person name="Khouri H."/>
            <person name="Kolonay J.F."/>
            <person name="Madupu R."/>
            <person name="Mohammoud Y."/>
            <person name="Nelson W.C."/>
            <person name="Radune D."/>
            <person name="Romero C.M."/>
            <person name="Sarria S."/>
            <person name="Selengut J."/>
            <person name="Shamblin C."/>
            <person name="Sullivan S.A."/>
            <person name="White O."/>
            <person name="Yu Y."/>
            <person name="Zafar N."/>
            <person name="Zhou L."/>
            <person name="Fraser C.M."/>
        </authorList>
    </citation>
    <scope>NUCLEOTIDE SEQUENCE [LARGE SCALE GENOMIC DNA]</scope>
    <source>
        <strain evidence="1 2">ATCC 23344</strain>
    </source>
</reference>
<evidence type="ECO:0000313" key="2">
    <source>
        <dbReference type="Proteomes" id="UP000006693"/>
    </source>
</evidence>
<dbReference type="Proteomes" id="UP000006693">
    <property type="component" value="Chromosome 2"/>
</dbReference>
<accession>A0A0H2W982</accession>
<sequence length="56" mass="6560">MRISPFNAFFNAFRRQRAESFGENRLVYWVCRAQAPDLRGCSNCHNVRNGKARKGR</sequence>
<proteinExistence type="predicted"/>
<gene>
    <name evidence="1" type="ordered locus">BMAA1961</name>
</gene>
<keyword evidence="2" id="KW-1185">Reference proteome</keyword>